<dbReference type="Pfam" id="PF05089">
    <property type="entry name" value="NAGLU"/>
    <property type="match status" value="1"/>
</dbReference>
<protein>
    <recommendedName>
        <fullName evidence="8">Alpha-N-acetylglucosaminidase</fullName>
    </recommendedName>
</protein>
<dbReference type="Pfam" id="PF12972">
    <property type="entry name" value="NAGLU_C"/>
    <property type="match status" value="1"/>
</dbReference>
<dbReference type="InterPro" id="IPR029018">
    <property type="entry name" value="Hex-like_dom2"/>
</dbReference>
<evidence type="ECO:0008006" key="8">
    <source>
        <dbReference type="Google" id="ProtNLM"/>
    </source>
</evidence>
<dbReference type="Gene3D" id="3.30.379.10">
    <property type="entry name" value="Chitobiase/beta-hexosaminidase domain 2-like"/>
    <property type="match status" value="1"/>
</dbReference>
<dbReference type="AlphaFoldDB" id="A0AAV9MWY5"/>
<dbReference type="Pfam" id="PF12971">
    <property type="entry name" value="NAGLU_N"/>
    <property type="match status" value="1"/>
</dbReference>
<feature type="domain" description="Alpha-N-acetylglucosaminidase N-terminal" evidence="4">
    <location>
        <begin position="24"/>
        <end position="108"/>
    </location>
</feature>
<name>A0AAV9MWY5_9EURO</name>
<proteinExistence type="predicted"/>
<evidence type="ECO:0000259" key="5">
    <source>
        <dbReference type="Pfam" id="PF12972"/>
    </source>
</evidence>
<evidence type="ECO:0000256" key="1">
    <source>
        <dbReference type="ARBA" id="ARBA00022801"/>
    </source>
</evidence>
<dbReference type="GeneID" id="89976807"/>
<evidence type="ECO:0000256" key="2">
    <source>
        <dbReference type="SAM" id="SignalP"/>
    </source>
</evidence>
<dbReference type="PANTHER" id="PTHR12872:SF1">
    <property type="entry name" value="ALPHA-N-ACETYLGLUCOSAMINIDASE"/>
    <property type="match status" value="1"/>
</dbReference>
<feature type="signal peptide" evidence="2">
    <location>
        <begin position="1"/>
        <end position="19"/>
    </location>
</feature>
<dbReference type="InterPro" id="IPR007781">
    <property type="entry name" value="NAGLU"/>
</dbReference>
<dbReference type="InterPro" id="IPR024732">
    <property type="entry name" value="NAGLU_C"/>
</dbReference>
<gene>
    <name evidence="6" type="ORF">LTR84_008644</name>
</gene>
<keyword evidence="7" id="KW-1185">Reference proteome</keyword>
<evidence type="ECO:0000259" key="3">
    <source>
        <dbReference type="Pfam" id="PF05089"/>
    </source>
</evidence>
<dbReference type="SUPFAM" id="SSF51445">
    <property type="entry name" value="(Trans)glycosidases"/>
    <property type="match status" value="1"/>
</dbReference>
<dbReference type="InterPro" id="IPR024733">
    <property type="entry name" value="NAGLU_tim-barrel"/>
</dbReference>
<reference evidence="6 7" key="1">
    <citation type="submission" date="2023-08" db="EMBL/GenBank/DDBJ databases">
        <title>Black Yeasts Isolated from many extreme environments.</title>
        <authorList>
            <person name="Coleine C."/>
            <person name="Stajich J.E."/>
            <person name="Selbmann L."/>
        </authorList>
    </citation>
    <scope>NUCLEOTIDE SEQUENCE [LARGE SCALE GENOMIC DNA]</scope>
    <source>
        <strain evidence="6 7">CCFEE 5792</strain>
    </source>
</reference>
<evidence type="ECO:0000313" key="6">
    <source>
        <dbReference type="EMBL" id="KAK5046187.1"/>
    </source>
</evidence>
<feature type="chain" id="PRO_5043451772" description="Alpha-N-acetylglucosaminidase" evidence="2">
    <location>
        <begin position="20"/>
        <end position="765"/>
    </location>
</feature>
<organism evidence="6 7">
    <name type="scientific">Exophiala bonariae</name>
    <dbReference type="NCBI Taxonomy" id="1690606"/>
    <lineage>
        <taxon>Eukaryota</taxon>
        <taxon>Fungi</taxon>
        <taxon>Dikarya</taxon>
        <taxon>Ascomycota</taxon>
        <taxon>Pezizomycotina</taxon>
        <taxon>Eurotiomycetes</taxon>
        <taxon>Chaetothyriomycetidae</taxon>
        <taxon>Chaetothyriales</taxon>
        <taxon>Herpotrichiellaceae</taxon>
        <taxon>Exophiala</taxon>
    </lineage>
</organism>
<evidence type="ECO:0000313" key="7">
    <source>
        <dbReference type="Proteomes" id="UP001358417"/>
    </source>
</evidence>
<feature type="domain" description="Alpha-N-acetylglucosaminidase tim-barrel" evidence="3">
    <location>
        <begin position="122"/>
        <end position="458"/>
    </location>
</feature>
<dbReference type="RefSeq" id="XP_064701786.1">
    <property type="nucleotide sequence ID" value="XM_064852189.1"/>
</dbReference>
<dbReference type="Gene3D" id="3.20.20.80">
    <property type="entry name" value="Glycosidases"/>
    <property type="match status" value="1"/>
</dbReference>
<dbReference type="GO" id="GO:0016787">
    <property type="term" value="F:hydrolase activity"/>
    <property type="evidence" value="ECO:0007669"/>
    <property type="project" value="UniProtKB-KW"/>
</dbReference>
<dbReference type="Proteomes" id="UP001358417">
    <property type="component" value="Unassembled WGS sequence"/>
</dbReference>
<dbReference type="InterPro" id="IPR017853">
    <property type="entry name" value="GH"/>
</dbReference>
<dbReference type="EMBL" id="JAVRRD010000032">
    <property type="protein sequence ID" value="KAK5046187.1"/>
    <property type="molecule type" value="Genomic_DNA"/>
</dbReference>
<comment type="caution">
    <text evidence="6">The sequence shown here is derived from an EMBL/GenBank/DDBJ whole genome shotgun (WGS) entry which is preliminary data.</text>
</comment>
<accession>A0AAV9MWY5</accession>
<evidence type="ECO:0000259" key="4">
    <source>
        <dbReference type="Pfam" id="PF12971"/>
    </source>
</evidence>
<dbReference type="PANTHER" id="PTHR12872">
    <property type="entry name" value="ALPHA-N-ACETYLGLUCOSAMINIDASE"/>
    <property type="match status" value="1"/>
</dbReference>
<sequence length="765" mass="87058">MRPLMIVRALLATLPLVSSGGLQGLRDLVERHLPMHSREISFVLREDNHTLGASNDEYMVRCDAGTVNIEGNSVIALASGLHRYLADVAHVDIYWFTGSQLPRLQALPACEPLKGSSIVSWRYHFNTVTFSYTTAFWSWEDWEHELDWLALRGVNLPLAWVGYEKILLETFLDVGLAQEQVFEYFSGPAFQAWNRFGNIQSSWAGELTISWIDLQFDLQKKILKRMTELGMTPVLPAFTGFVPRAFSTVFPEADIVNVSRWNGFSSEFSNVTFLKPSDPLFTLLQKSFLRKQKEYYGNITHIYTLDQFNENDAISGDLKDLGALANTVWQSLKDADPDAVWMLQGWLFFYKADFWTRERVKAFLDGVTDDNDMLILDLYSETYPQWQKLDSYFGKPWIWCQLHDFGGNLGLYGQVMNVTINPVEALATSPSLVGFGLTMEAQEGNEIMYDLLLSQAWSSTPIDLPQYFHEWAKTRYADTSGRDLPGAIYETWDTLLRTVYNNTDLISTFSVPKSIFELAPNETGLLDSPTHIPTKIVYDPSTLVSAWRLFLDAADTLPSLRSNVAYQFDLVDLTRQVLANAFYPLYDTFLSHTNLTSERFDNQASLNAATYAQSRMLLLLTTLDNVLRYTPSRSPESSLISWVNAACSWQYSISCATDSIARNAVNQVTLWGPNGEVNDYASRQWAGLVGAYYLPRWQIFTDAYLDAFRDQVSVDQTSLGAKLLVWEKNQQEGQLVQNMGELRNPEELWDTVRIIEKEWCDSLGC</sequence>
<feature type="domain" description="Alpha-N-acetylglucosaminidase C-terminal" evidence="5">
    <location>
        <begin position="467"/>
        <end position="732"/>
    </location>
</feature>
<dbReference type="Gene3D" id="1.20.120.670">
    <property type="entry name" value="N-acetyl-b-d-glucoasminidase"/>
    <property type="match status" value="1"/>
</dbReference>
<keyword evidence="2" id="KW-0732">Signal</keyword>
<keyword evidence="1" id="KW-0378">Hydrolase</keyword>
<dbReference type="InterPro" id="IPR024240">
    <property type="entry name" value="NAGLU_N"/>
</dbReference>